<protein>
    <recommendedName>
        <fullName evidence="3">Phage associated protein</fullName>
    </recommendedName>
</protein>
<reference evidence="1 2" key="1">
    <citation type="submission" date="2018-06" db="EMBL/GenBank/DDBJ databases">
        <authorList>
            <consortium name="Pathogen Informatics"/>
            <person name="Doyle S."/>
        </authorList>
    </citation>
    <scope>NUCLEOTIDE SEQUENCE [LARGE SCALE GENOMIC DNA]</scope>
    <source>
        <strain evidence="1 2">NCTC13336</strain>
    </source>
</reference>
<gene>
    <name evidence="1" type="ORF">NCTC13336_00133</name>
</gene>
<sequence length="70" mass="8057">MSGLIRVYVVQSLNSGDFLCPYEGDVGFTPYLYRAGFFYNYEEAVETALEEIGQNFHVFGFWADQDKQVN</sequence>
<evidence type="ECO:0000313" key="2">
    <source>
        <dbReference type="Proteomes" id="UP000254293"/>
    </source>
</evidence>
<keyword evidence="2" id="KW-1185">Reference proteome</keyword>
<dbReference type="AlphaFoldDB" id="A0A377QYS2"/>
<evidence type="ECO:0000313" key="1">
    <source>
        <dbReference type="EMBL" id="STQ99945.1"/>
    </source>
</evidence>
<evidence type="ECO:0008006" key="3">
    <source>
        <dbReference type="Google" id="ProtNLM"/>
    </source>
</evidence>
<dbReference type="RefSeq" id="WP_115307291.1">
    <property type="nucleotide sequence ID" value="NZ_CP091516.1"/>
</dbReference>
<proteinExistence type="predicted"/>
<dbReference type="Proteomes" id="UP000254293">
    <property type="component" value="Unassembled WGS sequence"/>
</dbReference>
<dbReference type="EMBL" id="UGJJ01000001">
    <property type="protein sequence ID" value="STQ99945.1"/>
    <property type="molecule type" value="Genomic_DNA"/>
</dbReference>
<accession>A0A377QYS2</accession>
<name>A0A377QYS2_9NEIS</name>
<dbReference type="OrthoDB" id="8603830at2"/>
<organism evidence="1 2">
    <name type="scientific">Kingella potus</name>
    <dbReference type="NCBI Taxonomy" id="265175"/>
    <lineage>
        <taxon>Bacteria</taxon>
        <taxon>Pseudomonadati</taxon>
        <taxon>Pseudomonadota</taxon>
        <taxon>Betaproteobacteria</taxon>
        <taxon>Neisseriales</taxon>
        <taxon>Neisseriaceae</taxon>
        <taxon>Kingella</taxon>
    </lineage>
</organism>